<name>A0A3N0IVA4_9ACTN</name>
<dbReference type="EMBL" id="QICC01000057">
    <property type="protein sequence ID" value="RNM40919.1"/>
    <property type="molecule type" value="Genomic_DNA"/>
</dbReference>
<reference evidence="6" key="2">
    <citation type="submission" date="2018-05" db="EMBL/GenBank/DDBJ databases">
        <title>Genome Sequencing of selected type strains of the family Eggerthellaceae.</title>
        <authorList>
            <person name="Danylec N."/>
            <person name="Stoll D.A."/>
            <person name="Doetsch A."/>
            <person name="Huch M."/>
        </authorList>
    </citation>
    <scope>NUCLEOTIDE SEQUENCE [LARGE SCALE GENOMIC DNA]</scope>
    <source>
        <strain evidence="6">DSM 16107</strain>
    </source>
</reference>
<feature type="domain" description="Oxidoreductase molybdopterin-binding" evidence="2">
    <location>
        <begin position="260"/>
        <end position="400"/>
    </location>
</feature>
<evidence type="ECO:0000259" key="2">
    <source>
        <dbReference type="Pfam" id="PF00174"/>
    </source>
</evidence>
<dbReference type="Gene3D" id="3.90.10.10">
    <property type="entry name" value="Cytochrome C3"/>
    <property type="match status" value="1"/>
</dbReference>
<dbReference type="RefSeq" id="WP_114544755.1">
    <property type="nucleotide sequence ID" value="NZ_PPTT01000001.1"/>
</dbReference>
<dbReference type="Proteomes" id="UP000253817">
    <property type="component" value="Unassembled WGS sequence"/>
</dbReference>
<evidence type="ECO:0000313" key="5">
    <source>
        <dbReference type="Proteomes" id="UP000253817"/>
    </source>
</evidence>
<dbReference type="InterPro" id="IPR014756">
    <property type="entry name" value="Ig_E-set"/>
</dbReference>
<dbReference type="Gene3D" id="3.90.420.10">
    <property type="entry name" value="Oxidoreductase, molybdopterin-binding domain"/>
    <property type="match status" value="1"/>
</dbReference>
<reference evidence="4" key="3">
    <citation type="journal article" date="2019" name="Microbiol. Resour. Announc.">
        <title>Draft Genome Sequences of Type Strains of Gordonibacter faecihominis, Paraeggerthella hongkongensis, Parvibacter caecicola,Slackia equolifaciens, Slackia faecicanis, and Slackia isoflavoniconvertens.</title>
        <authorList>
            <person name="Danylec N."/>
            <person name="Stoll D.A."/>
            <person name="Dotsch A."/>
            <person name="Huch M."/>
        </authorList>
    </citation>
    <scope>NUCLEOTIDE SEQUENCE</scope>
    <source>
        <strain evidence="4">DSM 16107</strain>
    </source>
</reference>
<dbReference type="AlphaFoldDB" id="A0A3N0IVA4"/>
<feature type="signal peptide" evidence="1">
    <location>
        <begin position="1"/>
        <end position="25"/>
    </location>
</feature>
<dbReference type="InterPro" id="IPR036374">
    <property type="entry name" value="OxRdtase_Mopterin-bd_sf"/>
</dbReference>
<dbReference type="SUPFAM" id="SSF81296">
    <property type="entry name" value="E set domains"/>
    <property type="match status" value="1"/>
</dbReference>
<feature type="chain" id="PRO_5038830012" evidence="1">
    <location>
        <begin position="26"/>
        <end position="522"/>
    </location>
</feature>
<dbReference type="PANTHER" id="PTHR19372:SF7">
    <property type="entry name" value="SULFITE OXIDASE, MITOCHONDRIAL"/>
    <property type="match status" value="1"/>
</dbReference>
<organism evidence="4 6">
    <name type="scientific">Eggerthella sinensis</name>
    <dbReference type="NCBI Taxonomy" id="242230"/>
    <lineage>
        <taxon>Bacteria</taxon>
        <taxon>Bacillati</taxon>
        <taxon>Actinomycetota</taxon>
        <taxon>Coriobacteriia</taxon>
        <taxon>Eggerthellales</taxon>
        <taxon>Eggerthellaceae</taxon>
        <taxon>Eggerthella</taxon>
    </lineage>
</organism>
<evidence type="ECO:0000313" key="6">
    <source>
        <dbReference type="Proteomes" id="UP000270112"/>
    </source>
</evidence>
<dbReference type="GO" id="GO:0008482">
    <property type="term" value="F:sulfite oxidase activity"/>
    <property type="evidence" value="ECO:0007669"/>
    <property type="project" value="TreeGrafter"/>
</dbReference>
<keyword evidence="1" id="KW-0732">Signal</keyword>
<sequence length="522" mass="56867">MSDTFKGFGRLAATASCVALVAALAGCAPQQGTEEQAGAPASGATNASSAVANTVSILDYDPLNPIVKTRDDGTVIQRTPTEDYSTSQDADAAYNHPEKNVPYNTYYAKADARGCNACHEDLAATIDAMPYGHVKLSNDLGIEVTLQQCLDCHEEGPGYQTIENSFGTVIHGIHDTDDKAACWNCHNATNDDEGMQLWDVVKHDQLRGITPVEDVEGDFTFSQEETIPAESIFDFDWQYWDLDYVRADNEANNVPLDEQMFNDWTITVTGEVDQDVTYQLTDLIAEAPSETVPMVMHCTYNPTGGPLIGQSMVTGIPLDWLLDKAGLTDDAVSMFAGSPDGNSNSVYLSSLEGQKVLIVYEIDGERLSWRQGYPVQLWAGGVGAPVFTKELSDVVICNADEEVDDYKGWVKSEGGFYNKPNVGIFNLDEGQVVAAGEPYAVKGYASAWDDPITGIEFSMDGGETWTRCETPNANTDQWVTWSFTITPEADTDTAYVLRVRATSESGLVTEEPLEKLFNARTA</sequence>
<dbReference type="Proteomes" id="UP000270112">
    <property type="component" value="Unassembled WGS sequence"/>
</dbReference>
<reference evidence="3 5" key="1">
    <citation type="journal article" date="2018" name="Elife">
        <title>Discovery and characterization of a prevalent human gut bacterial enzyme sufficient for the inactivation of a family of plant toxins.</title>
        <authorList>
            <person name="Koppel N."/>
            <person name="Bisanz J.E."/>
            <person name="Pandelia M.E."/>
            <person name="Turnbaugh P.J."/>
            <person name="Balskus E.P."/>
        </authorList>
    </citation>
    <scope>NUCLEOTIDE SEQUENCE [LARGE SCALE GENOMIC DNA]</scope>
    <source>
        <strain evidence="3 5">DSM 16107</strain>
    </source>
</reference>
<dbReference type="InterPro" id="IPR036280">
    <property type="entry name" value="Multihaem_cyt_sf"/>
</dbReference>
<dbReference type="EMBL" id="PPTT01000001">
    <property type="protein sequence ID" value="RDB71808.1"/>
    <property type="molecule type" value="Genomic_DNA"/>
</dbReference>
<proteinExistence type="predicted"/>
<comment type="caution">
    <text evidence="4">The sequence shown here is derived from an EMBL/GenBank/DDBJ whole genome shotgun (WGS) entry which is preliminary data.</text>
</comment>
<dbReference type="SUPFAM" id="SSF56524">
    <property type="entry name" value="Oxidoreductase molybdopterin-binding domain"/>
    <property type="match status" value="1"/>
</dbReference>
<dbReference type="PANTHER" id="PTHR19372">
    <property type="entry name" value="SULFITE REDUCTASE"/>
    <property type="match status" value="1"/>
</dbReference>
<dbReference type="PROSITE" id="PS51257">
    <property type="entry name" value="PROKAR_LIPOPROTEIN"/>
    <property type="match status" value="1"/>
</dbReference>
<dbReference type="GO" id="GO:0043546">
    <property type="term" value="F:molybdopterin cofactor binding"/>
    <property type="evidence" value="ECO:0007669"/>
    <property type="project" value="TreeGrafter"/>
</dbReference>
<evidence type="ECO:0000256" key="1">
    <source>
        <dbReference type="SAM" id="SignalP"/>
    </source>
</evidence>
<dbReference type="GO" id="GO:0020037">
    <property type="term" value="F:heme binding"/>
    <property type="evidence" value="ECO:0007669"/>
    <property type="project" value="TreeGrafter"/>
</dbReference>
<evidence type="ECO:0000313" key="3">
    <source>
        <dbReference type="EMBL" id="RDB71808.1"/>
    </source>
</evidence>
<evidence type="ECO:0000313" key="4">
    <source>
        <dbReference type="EMBL" id="RNM40919.1"/>
    </source>
</evidence>
<gene>
    <name evidence="3" type="ORF">C1876_00450</name>
    <name evidence="4" type="ORF">DMP09_12060</name>
</gene>
<dbReference type="GO" id="GO:0006790">
    <property type="term" value="P:sulfur compound metabolic process"/>
    <property type="evidence" value="ECO:0007669"/>
    <property type="project" value="TreeGrafter"/>
</dbReference>
<dbReference type="Gene3D" id="2.60.40.650">
    <property type="match status" value="1"/>
</dbReference>
<dbReference type="Pfam" id="PF00174">
    <property type="entry name" value="Oxidored_molyb"/>
    <property type="match status" value="1"/>
</dbReference>
<dbReference type="SUPFAM" id="SSF48695">
    <property type="entry name" value="Multiheme cytochromes"/>
    <property type="match status" value="1"/>
</dbReference>
<dbReference type="InterPro" id="IPR000572">
    <property type="entry name" value="OxRdtase_Mopterin-bd_dom"/>
</dbReference>
<keyword evidence="5" id="KW-1185">Reference proteome</keyword>
<accession>A0A3N0IVA4</accession>
<dbReference type="OrthoDB" id="3169350at2"/>
<protein>
    <submittedName>
        <fullName evidence="4">Oxidoreductase</fullName>
    </submittedName>
</protein>